<accession>D2TRY3</accession>
<gene>
    <name evidence="2" type="ordered locus">ROD_48971</name>
</gene>
<keyword evidence="3" id="KW-1185">Reference proteome</keyword>
<dbReference type="KEGG" id="cro:ROD_48971"/>
<dbReference type="EMBL" id="FN543502">
    <property type="protein sequence ID" value="CBG91581.1"/>
    <property type="molecule type" value="Genomic_DNA"/>
</dbReference>
<feature type="region of interest" description="Disordered" evidence="1">
    <location>
        <begin position="1"/>
        <end position="39"/>
    </location>
</feature>
<reference evidence="2 3" key="1">
    <citation type="journal article" date="2010" name="J. Bacteriol.">
        <title>The Citrobacter rodentium genome sequence reveals convergent evolution with human pathogenic Escherichia coli.</title>
        <authorList>
            <person name="Petty N.K."/>
            <person name="Bulgin R."/>
            <person name="Crepin V.F."/>
            <person name="Cerdeno-Tarraga A.M."/>
            <person name="Schroeder G.N."/>
            <person name="Quail M.A."/>
            <person name="Lennard N."/>
            <person name="Corton C."/>
            <person name="Barron A."/>
            <person name="Clark L."/>
            <person name="Toribio A.L."/>
            <person name="Parkhill J."/>
            <person name="Dougan G."/>
            <person name="Frankel G."/>
            <person name="Thomson N.R."/>
        </authorList>
    </citation>
    <scope>NUCLEOTIDE SEQUENCE [LARGE SCALE GENOMIC DNA]</scope>
    <source>
        <strain evidence="2 3">ICC168</strain>
    </source>
</reference>
<name>D2TRY3_CITRI</name>
<proteinExistence type="predicted"/>
<dbReference type="AlphaFoldDB" id="D2TRY3"/>
<protein>
    <submittedName>
        <fullName evidence="2">Uncharacterized protein</fullName>
    </submittedName>
</protein>
<feature type="compositionally biased region" description="Basic and acidic residues" evidence="1">
    <location>
        <begin position="1"/>
        <end position="13"/>
    </location>
</feature>
<organism evidence="2 3">
    <name type="scientific">Citrobacter rodentium (strain ICC168)</name>
    <name type="common">Citrobacter freundii biotype 4280</name>
    <dbReference type="NCBI Taxonomy" id="637910"/>
    <lineage>
        <taxon>Bacteria</taxon>
        <taxon>Pseudomonadati</taxon>
        <taxon>Pseudomonadota</taxon>
        <taxon>Gammaproteobacteria</taxon>
        <taxon>Enterobacterales</taxon>
        <taxon>Enterobacteriaceae</taxon>
        <taxon>Citrobacter</taxon>
    </lineage>
</organism>
<evidence type="ECO:0000313" key="2">
    <source>
        <dbReference type="EMBL" id="CBG91581.1"/>
    </source>
</evidence>
<evidence type="ECO:0000313" key="3">
    <source>
        <dbReference type="Proteomes" id="UP000001889"/>
    </source>
</evidence>
<dbReference type="Proteomes" id="UP000001889">
    <property type="component" value="Chromosome"/>
</dbReference>
<sequence length="39" mass="4317">MNKKQADISKTEGFKNIPQEANKTGKVAGRSGRRALRDD</sequence>
<dbReference type="HOGENOM" id="CLU_3306988_0_0_6"/>
<evidence type="ECO:0000256" key="1">
    <source>
        <dbReference type="SAM" id="MobiDB-lite"/>
    </source>
</evidence>